<reference evidence="7" key="1">
    <citation type="journal article" date="2020" name="G3 (Bethesda)">
        <title>High-Quality Assemblies for Three Invasive Social Wasps from the &lt;i&gt;Vespula&lt;/i&gt; Genus.</title>
        <authorList>
            <person name="Harrop T.W.R."/>
            <person name="Guhlin J."/>
            <person name="McLaughlin G.M."/>
            <person name="Permina E."/>
            <person name="Stockwell P."/>
            <person name="Gilligan J."/>
            <person name="Le Lec M.F."/>
            <person name="Gruber M.A.M."/>
            <person name="Quinn O."/>
            <person name="Lovegrove M."/>
            <person name="Duncan E.J."/>
            <person name="Remnant E.J."/>
            <person name="Van Eeckhoven J."/>
            <person name="Graham B."/>
            <person name="Knapp R.A."/>
            <person name="Langford K.W."/>
            <person name="Kronenberg Z."/>
            <person name="Press M.O."/>
            <person name="Eacker S.M."/>
            <person name="Wilson-Rankin E.E."/>
            <person name="Purcell J."/>
            <person name="Lester P.J."/>
            <person name="Dearden P.K."/>
        </authorList>
    </citation>
    <scope>NUCLEOTIDE SEQUENCE</scope>
    <source>
        <strain evidence="7">Linc-1</strain>
    </source>
</reference>
<dbReference type="GO" id="GO:0008270">
    <property type="term" value="F:zinc ion binding"/>
    <property type="evidence" value="ECO:0007669"/>
    <property type="project" value="UniProtKB-KW"/>
</dbReference>
<dbReference type="EMBL" id="JACSDZ010000001">
    <property type="protein sequence ID" value="KAF7419002.1"/>
    <property type="molecule type" value="Genomic_DNA"/>
</dbReference>
<dbReference type="Gene3D" id="2.30.42.10">
    <property type="match status" value="1"/>
</dbReference>
<evidence type="ECO:0000259" key="5">
    <source>
        <dbReference type="PROSITE" id="PS50089"/>
    </source>
</evidence>
<dbReference type="InterPro" id="IPR036034">
    <property type="entry name" value="PDZ_sf"/>
</dbReference>
<keyword evidence="8" id="KW-1185">Reference proteome</keyword>
<dbReference type="Pfam" id="PF21362">
    <property type="entry name" value="Sina_RING"/>
    <property type="match status" value="1"/>
</dbReference>
<dbReference type="Proteomes" id="UP000617340">
    <property type="component" value="Unassembled WGS sequence"/>
</dbReference>
<evidence type="ECO:0000259" key="6">
    <source>
        <dbReference type="PROSITE" id="PS50106"/>
    </source>
</evidence>
<dbReference type="GO" id="GO:0031624">
    <property type="term" value="F:ubiquitin conjugating enzyme binding"/>
    <property type="evidence" value="ECO:0007669"/>
    <property type="project" value="TreeGrafter"/>
</dbReference>
<keyword evidence="2 4" id="KW-0863">Zinc-finger</keyword>
<evidence type="ECO:0000256" key="1">
    <source>
        <dbReference type="ARBA" id="ARBA00022723"/>
    </source>
</evidence>
<dbReference type="SUPFAM" id="SSF50156">
    <property type="entry name" value="PDZ domain-like"/>
    <property type="match status" value="1"/>
</dbReference>
<dbReference type="PROSITE" id="PS50106">
    <property type="entry name" value="PDZ"/>
    <property type="match status" value="1"/>
</dbReference>
<dbReference type="SMART" id="SM00228">
    <property type="entry name" value="PDZ"/>
    <property type="match status" value="1"/>
</dbReference>
<organism evidence="7 8">
    <name type="scientific">Vespula germanica</name>
    <name type="common">German yellow jacket</name>
    <name type="synonym">Paravespula germanica</name>
    <dbReference type="NCBI Taxonomy" id="30212"/>
    <lineage>
        <taxon>Eukaryota</taxon>
        <taxon>Metazoa</taxon>
        <taxon>Ecdysozoa</taxon>
        <taxon>Arthropoda</taxon>
        <taxon>Hexapoda</taxon>
        <taxon>Insecta</taxon>
        <taxon>Pterygota</taxon>
        <taxon>Neoptera</taxon>
        <taxon>Endopterygota</taxon>
        <taxon>Hymenoptera</taxon>
        <taxon>Apocrita</taxon>
        <taxon>Aculeata</taxon>
        <taxon>Vespoidea</taxon>
        <taxon>Vespidae</taxon>
        <taxon>Vespinae</taxon>
        <taxon>Vespula</taxon>
    </lineage>
</organism>
<feature type="domain" description="RING-type" evidence="5">
    <location>
        <begin position="157"/>
        <end position="192"/>
    </location>
</feature>
<dbReference type="AlphaFoldDB" id="A0A834NVX4"/>
<dbReference type="GO" id="GO:0061630">
    <property type="term" value="F:ubiquitin protein ligase activity"/>
    <property type="evidence" value="ECO:0007669"/>
    <property type="project" value="TreeGrafter"/>
</dbReference>
<protein>
    <recommendedName>
        <fullName evidence="9">E3 ubiquitin-protein ligase sinah</fullName>
    </recommendedName>
</protein>
<evidence type="ECO:0000256" key="2">
    <source>
        <dbReference type="ARBA" id="ARBA00022771"/>
    </source>
</evidence>
<dbReference type="InterPro" id="IPR001478">
    <property type="entry name" value="PDZ"/>
</dbReference>
<keyword evidence="3" id="KW-0862">Zinc</keyword>
<evidence type="ECO:0000313" key="8">
    <source>
        <dbReference type="Proteomes" id="UP000617340"/>
    </source>
</evidence>
<gene>
    <name evidence="7" type="ORF">HZH68_001655</name>
</gene>
<comment type="caution">
    <text evidence="7">The sequence shown here is derived from an EMBL/GenBank/DDBJ whole genome shotgun (WGS) entry which is preliminary data.</text>
</comment>
<name>A0A834NVX4_VESGE</name>
<dbReference type="Pfam" id="PF17820">
    <property type="entry name" value="PDZ_6"/>
    <property type="match status" value="1"/>
</dbReference>
<proteinExistence type="predicted"/>
<dbReference type="GO" id="GO:0005737">
    <property type="term" value="C:cytoplasm"/>
    <property type="evidence" value="ECO:0007669"/>
    <property type="project" value="TreeGrafter"/>
</dbReference>
<dbReference type="SUPFAM" id="SSF57850">
    <property type="entry name" value="RING/U-box"/>
    <property type="match status" value="1"/>
</dbReference>
<dbReference type="PROSITE" id="PS50089">
    <property type="entry name" value="ZF_RING_2"/>
    <property type="match status" value="1"/>
</dbReference>
<keyword evidence="1" id="KW-0479">Metal-binding</keyword>
<dbReference type="PANTHER" id="PTHR45877">
    <property type="entry name" value="E3 UBIQUITIN-PROTEIN LIGASE SIAH2"/>
    <property type="match status" value="1"/>
</dbReference>
<feature type="domain" description="PDZ" evidence="6">
    <location>
        <begin position="36"/>
        <end position="105"/>
    </location>
</feature>
<dbReference type="GO" id="GO:0043161">
    <property type="term" value="P:proteasome-mediated ubiquitin-dependent protein catabolic process"/>
    <property type="evidence" value="ECO:0007669"/>
    <property type="project" value="TreeGrafter"/>
</dbReference>
<evidence type="ECO:0000256" key="3">
    <source>
        <dbReference type="ARBA" id="ARBA00022833"/>
    </source>
</evidence>
<evidence type="ECO:0000313" key="7">
    <source>
        <dbReference type="EMBL" id="KAF7419002.1"/>
    </source>
</evidence>
<evidence type="ECO:0008006" key="9">
    <source>
        <dbReference type="Google" id="ProtNLM"/>
    </source>
</evidence>
<dbReference type="InterPro" id="IPR049548">
    <property type="entry name" value="Sina-like_RING"/>
</dbReference>
<dbReference type="Gene3D" id="3.30.40.10">
    <property type="entry name" value="Zinc/RING finger domain, C3HC4 (zinc finger)"/>
    <property type="match status" value="1"/>
</dbReference>
<sequence>MSHSYDTELLAEAAGVKIVKTSITSTNKIILQFNDTSELSTKNDKSSCGFHLTKSKWDPYPWVGSVEHESIADRAGLRPGDCLLDVDGTNVLGLKMKDVGALINERENRKNVNLRIWRYEPNSLEDEETGIALKGPLPEVATKLANALSGTIRCLECPVCLENATPPVSQCVHGHILCVDCRPKASRCPVCRVRLGQGRCLIAEKIQKVIRDTFRTNHEVENDNRSTNRNLIERLFGGHYKPNVMKTNPKNINILPKSRRSLLTKLFLGGLEKAASTENLTTVSKEHCDEISIFRSKKAYCDINLEKLNLNDRPKSASTGELSVEKINHQINISHCKSDLESINITGSMTLNLSSHEATWGASTDSIHNINISCPLFKKKKCEEILTLRTLFEHLRICHNGPLIHFNGGRIKLPIPFPFEADAICLLHYADDIFFFQVETDSLWMTNILGKNKDLEWTLHAWGSTGTEIRCRRFIANLEYPIILSSENIVLLPKTLGIHTIDVQIIDFEMTDKSEI</sequence>
<dbReference type="InterPro" id="IPR041489">
    <property type="entry name" value="PDZ_6"/>
</dbReference>
<dbReference type="PANTHER" id="PTHR45877:SF2">
    <property type="entry name" value="E3 UBIQUITIN-PROTEIN LIGASE SINA-RELATED"/>
    <property type="match status" value="1"/>
</dbReference>
<evidence type="ECO:0000256" key="4">
    <source>
        <dbReference type="PROSITE-ProRule" id="PRU00175"/>
    </source>
</evidence>
<dbReference type="InterPro" id="IPR001841">
    <property type="entry name" value="Znf_RING"/>
</dbReference>
<dbReference type="InterPro" id="IPR013083">
    <property type="entry name" value="Znf_RING/FYVE/PHD"/>
</dbReference>
<dbReference type="InterPro" id="IPR004162">
    <property type="entry name" value="SINA-like_animal"/>
</dbReference>
<accession>A0A834NVX4</accession>